<sequence length="111" mass="12226">MRDCDPFSHCQPASEKGSYVIDQNQKQRLSREKRGQGGVATRTSSEREMVTAVGDAGDSAVMPCNSSISGAWPHAQDAGWKRRKRRDLEVYSSQRVKGGVMVSPYKPGLEP</sequence>
<dbReference type="Proteomes" id="UP000001805">
    <property type="component" value="Chromosome 3, Linkage Group III"/>
</dbReference>
<evidence type="ECO:0000313" key="2">
    <source>
        <dbReference type="EMBL" id="EAA26862.1"/>
    </source>
</evidence>
<organism evidence="2 3">
    <name type="scientific">Neurospora crassa (strain ATCC 24698 / 74-OR23-1A / CBS 708.71 / DSM 1257 / FGSC 987)</name>
    <dbReference type="NCBI Taxonomy" id="367110"/>
    <lineage>
        <taxon>Eukaryota</taxon>
        <taxon>Fungi</taxon>
        <taxon>Dikarya</taxon>
        <taxon>Ascomycota</taxon>
        <taxon>Pezizomycotina</taxon>
        <taxon>Sordariomycetes</taxon>
        <taxon>Sordariomycetidae</taxon>
        <taxon>Sordariales</taxon>
        <taxon>Sordariaceae</taxon>
        <taxon>Neurospora</taxon>
    </lineage>
</organism>
<evidence type="ECO:0000313" key="3">
    <source>
        <dbReference type="Proteomes" id="UP000001805"/>
    </source>
</evidence>
<feature type="region of interest" description="Disordered" evidence="1">
    <location>
        <begin position="1"/>
        <end position="49"/>
    </location>
</feature>
<reference evidence="2 3" key="1">
    <citation type="journal article" date="2003" name="Nature">
        <title>The genome sequence of the filamentous fungus Neurospora crassa.</title>
        <authorList>
            <person name="Galagan J.E."/>
            <person name="Calvo S.E."/>
            <person name="Borkovich K.A."/>
            <person name="Selker E.U."/>
            <person name="Read N.D."/>
            <person name="Jaffe D."/>
            <person name="FitzHugh W."/>
            <person name="Ma L.J."/>
            <person name="Smirnov S."/>
            <person name="Purcell S."/>
            <person name="Rehman B."/>
            <person name="Elkins T."/>
            <person name="Engels R."/>
            <person name="Wang S."/>
            <person name="Nielsen C.B."/>
            <person name="Butler J."/>
            <person name="Endrizzi M."/>
            <person name="Qui D."/>
            <person name="Ianakiev P."/>
            <person name="Bell-Pedersen D."/>
            <person name="Nelson M.A."/>
            <person name="Werner-Washburne M."/>
            <person name="Selitrennikoff C.P."/>
            <person name="Kinsey J.A."/>
            <person name="Braun E.L."/>
            <person name="Zelter A."/>
            <person name="Schulte U."/>
            <person name="Kothe G.O."/>
            <person name="Jedd G."/>
            <person name="Mewes W."/>
            <person name="Staben C."/>
            <person name="Marcotte E."/>
            <person name="Greenberg D."/>
            <person name="Roy A."/>
            <person name="Foley K."/>
            <person name="Naylor J."/>
            <person name="Stange-Thomann N."/>
            <person name="Barrett R."/>
            <person name="Gnerre S."/>
            <person name="Kamal M."/>
            <person name="Kamvysselis M."/>
            <person name="Mauceli E."/>
            <person name="Bielke C."/>
            <person name="Rudd S."/>
            <person name="Frishman D."/>
            <person name="Krystofova S."/>
            <person name="Rasmussen C."/>
            <person name="Metzenberg R.L."/>
            <person name="Perkins D.D."/>
            <person name="Kroken S."/>
            <person name="Cogoni C."/>
            <person name="Macino G."/>
            <person name="Catcheside D."/>
            <person name="Li W."/>
            <person name="Pratt R.J."/>
            <person name="Osmani S.A."/>
            <person name="DeSouza C.P."/>
            <person name="Glass L."/>
            <person name="Orbach M.J."/>
            <person name="Berglund J.A."/>
            <person name="Voelker R."/>
            <person name="Yarden O."/>
            <person name="Plamann M."/>
            <person name="Seiler S."/>
            <person name="Dunlap J."/>
            <person name="Radford A."/>
            <person name="Aramayo R."/>
            <person name="Natvig D.O."/>
            <person name="Alex L.A."/>
            <person name="Mannhaupt G."/>
            <person name="Ebbole D.J."/>
            <person name="Freitag M."/>
            <person name="Paulsen I."/>
            <person name="Sachs M.S."/>
            <person name="Lander E.S."/>
            <person name="Nusbaum C."/>
            <person name="Birren B."/>
        </authorList>
    </citation>
    <scope>NUCLEOTIDE SEQUENCE [LARGE SCALE GENOMIC DNA]</scope>
    <source>
        <strain evidence="3">ATCC 24698 / 74-OR23-1A / CBS 708.71 / DSM 1257 / FGSC 987</strain>
    </source>
</reference>
<accession>Q7RWN2</accession>
<dbReference type="AlphaFoldDB" id="Q7RWN2"/>
<dbReference type="HOGENOM" id="CLU_2159066_0_0_1"/>
<gene>
    <name evidence="2" type="ORF">NCU08777</name>
</gene>
<keyword evidence="3" id="KW-1185">Reference proteome</keyword>
<dbReference type="OrthoDB" id="10314112at2759"/>
<name>Q7RWN2_NEUCR</name>
<dbReference type="VEuPathDB" id="FungiDB:NCU08777"/>
<dbReference type="OMA" id="AVMPCNS"/>
<dbReference type="EMBL" id="CM002238">
    <property type="protein sequence ID" value="EAA26862.1"/>
    <property type="molecule type" value="Genomic_DNA"/>
</dbReference>
<dbReference type="InParanoid" id="Q7RWN2"/>
<dbReference type="KEGG" id="ncr:NCU08777"/>
<protein>
    <submittedName>
        <fullName evidence="2">Uncharacterized protein</fullName>
    </submittedName>
</protein>
<dbReference type="PaxDb" id="5141-EFNCRP00000004718"/>
<dbReference type="GeneID" id="3872245"/>
<evidence type="ECO:0000256" key="1">
    <source>
        <dbReference type="SAM" id="MobiDB-lite"/>
    </source>
</evidence>
<dbReference type="RefSeq" id="XP_956098.1">
    <property type="nucleotide sequence ID" value="XM_951005.1"/>
</dbReference>
<proteinExistence type="predicted"/>